<organism evidence="2">
    <name type="scientific">uncultured Anaerotruncus sp</name>
    <dbReference type="NCBI Taxonomy" id="905011"/>
    <lineage>
        <taxon>Bacteria</taxon>
        <taxon>Bacillati</taxon>
        <taxon>Bacillota</taxon>
        <taxon>Clostridia</taxon>
        <taxon>Eubacteriales</taxon>
        <taxon>Oscillospiraceae</taxon>
        <taxon>Anaerotruncus</taxon>
        <taxon>environmental samples</taxon>
    </lineage>
</organism>
<feature type="transmembrane region" description="Helical" evidence="1">
    <location>
        <begin position="30"/>
        <end position="54"/>
    </location>
</feature>
<evidence type="ECO:0000256" key="1">
    <source>
        <dbReference type="SAM" id="Phobius"/>
    </source>
</evidence>
<sequence>MAYYRWIMLALAIVVVAVMARTFSKGQHPCITAVFTGLSGICVVLLLNVLAPFIGPTIGFNFFTCGASAVLGVPGVAGMLFLKLIFKL</sequence>
<accession>A0A1C6K900</accession>
<dbReference type="AlphaFoldDB" id="A0A1C6K900"/>
<name>A0A1C6K900_9FIRM</name>
<reference evidence="2" key="1">
    <citation type="submission" date="2015-09" db="EMBL/GenBank/DDBJ databases">
        <authorList>
            <consortium name="Pathogen Informatics"/>
        </authorList>
    </citation>
    <scope>NUCLEOTIDE SEQUENCE</scope>
    <source>
        <strain evidence="2">2789STDY5834896</strain>
    </source>
</reference>
<keyword evidence="1" id="KW-1133">Transmembrane helix</keyword>
<keyword evidence="1" id="KW-0812">Transmembrane</keyword>
<proteinExistence type="predicted"/>
<protein>
    <submittedName>
        <fullName evidence="2">Pro-sigmaK processing inhibitor BofA</fullName>
    </submittedName>
</protein>
<dbReference type="EMBL" id="FMHG01000004">
    <property type="protein sequence ID" value="SCJ90770.1"/>
    <property type="molecule type" value="Genomic_DNA"/>
</dbReference>
<feature type="transmembrane region" description="Helical" evidence="1">
    <location>
        <begin position="6"/>
        <end position="23"/>
    </location>
</feature>
<feature type="transmembrane region" description="Helical" evidence="1">
    <location>
        <begin position="60"/>
        <end position="82"/>
    </location>
</feature>
<dbReference type="InterPro" id="IPR010001">
    <property type="entry name" value="BofA"/>
</dbReference>
<dbReference type="Pfam" id="PF07441">
    <property type="entry name" value="BofA"/>
    <property type="match status" value="1"/>
</dbReference>
<gene>
    <name evidence="2" type="ORF">SAMEA3545359_02763</name>
</gene>
<evidence type="ECO:0000313" key="2">
    <source>
        <dbReference type="EMBL" id="SCJ90770.1"/>
    </source>
</evidence>
<keyword evidence="1" id="KW-0472">Membrane</keyword>